<proteinExistence type="inferred from homology"/>
<dbReference type="SUPFAM" id="SSF51445">
    <property type="entry name" value="(Trans)glycosidases"/>
    <property type="match status" value="1"/>
</dbReference>
<feature type="chain" id="PRO_5014949970" description="Glycosyl hydrolase family 30 TIM-barrel domain-containing protein" evidence="5">
    <location>
        <begin position="22"/>
        <end position="465"/>
    </location>
</feature>
<dbReference type="InterPro" id="IPR013780">
    <property type="entry name" value="Glyco_hydro_b"/>
</dbReference>
<dbReference type="OrthoDB" id="9806701at2"/>
<dbReference type="GO" id="GO:0004348">
    <property type="term" value="F:glucosylceramidase activity"/>
    <property type="evidence" value="ECO:0007669"/>
    <property type="project" value="InterPro"/>
</dbReference>
<dbReference type="PANTHER" id="PTHR11069:SF23">
    <property type="entry name" value="LYSOSOMAL ACID GLUCOSYLCERAMIDASE"/>
    <property type="match status" value="1"/>
</dbReference>
<dbReference type="Gene3D" id="2.60.40.1180">
    <property type="entry name" value="Golgi alpha-mannosidase II"/>
    <property type="match status" value="1"/>
</dbReference>
<dbReference type="Pfam" id="PF02055">
    <property type="entry name" value="Glyco_hydro_30"/>
    <property type="match status" value="1"/>
</dbReference>
<organism evidence="7 8">
    <name type="scientific">Labilibaculum filiforme</name>
    <dbReference type="NCBI Taxonomy" id="1940526"/>
    <lineage>
        <taxon>Bacteria</taxon>
        <taxon>Pseudomonadati</taxon>
        <taxon>Bacteroidota</taxon>
        <taxon>Bacteroidia</taxon>
        <taxon>Marinilabiliales</taxon>
        <taxon>Marinifilaceae</taxon>
        <taxon>Labilibaculum</taxon>
    </lineage>
</organism>
<keyword evidence="4" id="KW-0326">Glycosidase</keyword>
<feature type="domain" description="Glycosyl hydrolase family 30 TIM-barrel" evidence="6">
    <location>
        <begin position="70"/>
        <end position="365"/>
    </location>
</feature>
<dbReference type="AlphaFoldDB" id="A0A2N3I3X7"/>
<accession>A0A2N3I3X7</accession>
<protein>
    <recommendedName>
        <fullName evidence="6">Glycosyl hydrolase family 30 TIM-barrel domain-containing protein</fullName>
    </recommendedName>
</protein>
<dbReference type="InterPro" id="IPR017853">
    <property type="entry name" value="GH"/>
</dbReference>
<gene>
    <name evidence="7" type="ORF">BZG02_04005</name>
</gene>
<dbReference type="GO" id="GO:0006680">
    <property type="term" value="P:glucosylceramide catabolic process"/>
    <property type="evidence" value="ECO:0007669"/>
    <property type="project" value="TreeGrafter"/>
</dbReference>
<evidence type="ECO:0000256" key="1">
    <source>
        <dbReference type="ARBA" id="ARBA00005382"/>
    </source>
</evidence>
<dbReference type="PANTHER" id="PTHR11069">
    <property type="entry name" value="GLUCOSYLCERAMIDASE"/>
    <property type="match status" value="1"/>
</dbReference>
<dbReference type="RefSeq" id="WP_101260114.1">
    <property type="nucleotide sequence ID" value="NZ_MVDD01000002.1"/>
</dbReference>
<keyword evidence="8" id="KW-1185">Reference proteome</keyword>
<name>A0A2N3I3X7_9BACT</name>
<evidence type="ECO:0000256" key="5">
    <source>
        <dbReference type="SAM" id="SignalP"/>
    </source>
</evidence>
<dbReference type="Proteomes" id="UP000233535">
    <property type="component" value="Unassembled WGS sequence"/>
</dbReference>
<feature type="signal peptide" evidence="5">
    <location>
        <begin position="1"/>
        <end position="21"/>
    </location>
</feature>
<dbReference type="EMBL" id="MVDD01000002">
    <property type="protein sequence ID" value="PKQ65009.1"/>
    <property type="molecule type" value="Genomic_DNA"/>
</dbReference>
<reference evidence="7 8" key="1">
    <citation type="journal article" date="2017" name="Front. Microbiol.">
        <title>Labilibaculum manganireducens gen. nov., sp. nov. and Labilibaculum filiforme sp. nov., Novel Bacteroidetes Isolated from Subsurface Sediments of the Baltic Sea.</title>
        <authorList>
            <person name="Vandieken V."/>
            <person name="Marshall I.P."/>
            <person name="Niemann H."/>
            <person name="Engelen B."/>
            <person name="Cypionka H."/>
        </authorList>
    </citation>
    <scope>NUCLEOTIDE SEQUENCE [LARGE SCALE GENOMIC DNA]</scope>
    <source>
        <strain evidence="7 8">59.16B</strain>
    </source>
</reference>
<dbReference type="InterPro" id="IPR033453">
    <property type="entry name" value="Glyco_hydro_30_TIM-barrel"/>
</dbReference>
<dbReference type="Gene3D" id="3.20.20.80">
    <property type="entry name" value="Glycosidases"/>
    <property type="match status" value="1"/>
</dbReference>
<evidence type="ECO:0000256" key="4">
    <source>
        <dbReference type="RuleBase" id="RU361188"/>
    </source>
</evidence>
<sequence>MRKIKNLLTLISILFCVTVSAQQPSVKVYAVKLDKGQANPLIEVKQDNVDGKIAWKNRIYMQPNVTFQTIEGIGGAFNEIGGEALLSLSKKEQEAVMNNMFAKDKAGFTFCRTAIGASDFGIDAYSYSMTADDFEMEHFSLDRDKKYVLPYIKSAFAINPNFTLFASPWSPPAWMKESGKMVGLQKEGNRMKSDAKVKKAYAKYFVKYVQEYAKAGVKIDRICIQNENDADTKYPSCVFPAKEMVAFANQYMAPAFKKNKIKTKIYAGTFRASNQMDLMDFVQCKNMEGIDGIGIQYTETKIINDARTLVPNMKIIHTEGDCYNGKNSVEEAGNRLKEVASYINSGSTNFTYWNMILNETTKSGWDWPQNSLINIDRKNGNVQYNPDYNAMYIISKFIQPGDVRIASVNRSNSHPIITVKSPDGTIKVLVQNTNEKDGVFELVIGEKTIKVNVIAQAITAIELRK</sequence>
<evidence type="ECO:0000259" key="6">
    <source>
        <dbReference type="Pfam" id="PF02055"/>
    </source>
</evidence>
<evidence type="ECO:0000313" key="8">
    <source>
        <dbReference type="Proteomes" id="UP000233535"/>
    </source>
</evidence>
<dbReference type="PRINTS" id="PR00843">
    <property type="entry name" value="GLHYDRLASE30"/>
</dbReference>
<comment type="similarity">
    <text evidence="1 4">Belongs to the glycosyl hydrolase 30 family.</text>
</comment>
<evidence type="ECO:0000256" key="3">
    <source>
        <dbReference type="ARBA" id="ARBA00022801"/>
    </source>
</evidence>
<dbReference type="InterPro" id="IPR001139">
    <property type="entry name" value="Glyco_hydro_30"/>
</dbReference>
<evidence type="ECO:0000313" key="7">
    <source>
        <dbReference type="EMBL" id="PKQ65009.1"/>
    </source>
</evidence>
<keyword evidence="3 4" id="KW-0378">Hydrolase</keyword>
<evidence type="ECO:0000256" key="2">
    <source>
        <dbReference type="ARBA" id="ARBA00022729"/>
    </source>
</evidence>
<comment type="caution">
    <text evidence="7">The sequence shown here is derived from an EMBL/GenBank/DDBJ whole genome shotgun (WGS) entry which is preliminary data.</text>
</comment>
<keyword evidence="2 5" id="KW-0732">Signal</keyword>
<dbReference type="GO" id="GO:0016020">
    <property type="term" value="C:membrane"/>
    <property type="evidence" value="ECO:0007669"/>
    <property type="project" value="GOC"/>
</dbReference>